<evidence type="ECO:0000256" key="1">
    <source>
        <dbReference type="ARBA" id="ARBA00006547"/>
    </source>
</evidence>
<dbReference type="AlphaFoldDB" id="A0AAV4DS61"/>
<dbReference type="InterPro" id="IPR053710">
    <property type="entry name" value="Arylamine_NAT_domain_sf"/>
</dbReference>
<gene>
    <name evidence="3" type="ORF">PoB_007334000</name>
</gene>
<dbReference type="InterPro" id="IPR001447">
    <property type="entry name" value="Arylamine_N-AcTrfase"/>
</dbReference>
<accession>A0AAV4DS61</accession>
<dbReference type="Gene3D" id="3.30.2140.20">
    <property type="match status" value="1"/>
</dbReference>
<proteinExistence type="inferred from homology"/>
<dbReference type="Proteomes" id="UP000735302">
    <property type="component" value="Unassembled WGS sequence"/>
</dbReference>
<comment type="caution">
    <text evidence="3">The sequence shown here is derived from an EMBL/GenBank/DDBJ whole genome shotgun (WGS) entry which is preliminary data.</text>
</comment>
<dbReference type="InterPro" id="IPR038765">
    <property type="entry name" value="Papain-like_cys_pep_sf"/>
</dbReference>
<organism evidence="3 4">
    <name type="scientific">Plakobranchus ocellatus</name>
    <dbReference type="NCBI Taxonomy" id="259542"/>
    <lineage>
        <taxon>Eukaryota</taxon>
        <taxon>Metazoa</taxon>
        <taxon>Spiralia</taxon>
        <taxon>Lophotrochozoa</taxon>
        <taxon>Mollusca</taxon>
        <taxon>Gastropoda</taxon>
        <taxon>Heterobranchia</taxon>
        <taxon>Euthyneura</taxon>
        <taxon>Panpulmonata</taxon>
        <taxon>Sacoglossa</taxon>
        <taxon>Placobranchoidea</taxon>
        <taxon>Plakobranchidae</taxon>
        <taxon>Plakobranchus</taxon>
    </lineage>
</organism>
<dbReference type="Pfam" id="PF00797">
    <property type="entry name" value="Acetyltransf_2"/>
    <property type="match status" value="1"/>
</dbReference>
<dbReference type="GO" id="GO:0004060">
    <property type="term" value="F:arylamine N-acetyltransferase activity"/>
    <property type="evidence" value="ECO:0007669"/>
    <property type="project" value="UniProtKB-EC"/>
</dbReference>
<protein>
    <recommendedName>
        <fullName evidence="2">arylamine N-acetyltransferase</fullName>
        <ecNumber evidence="2">2.3.1.5</ecNumber>
    </recommendedName>
</protein>
<dbReference type="PANTHER" id="PTHR11786:SF0">
    <property type="entry name" value="ARYLAMINE N-ACETYLTRANSFERASE 4-RELATED"/>
    <property type="match status" value="1"/>
</dbReference>
<dbReference type="PANTHER" id="PTHR11786">
    <property type="entry name" value="N-HYDROXYARYLAMINE O-ACETYLTRANSFERASE"/>
    <property type="match status" value="1"/>
</dbReference>
<keyword evidence="4" id="KW-1185">Reference proteome</keyword>
<dbReference type="EMBL" id="BLXT01008222">
    <property type="protein sequence ID" value="GFO46835.1"/>
    <property type="molecule type" value="Genomic_DNA"/>
</dbReference>
<reference evidence="3 4" key="1">
    <citation type="journal article" date="2021" name="Elife">
        <title>Chloroplast acquisition without the gene transfer in kleptoplastic sea slugs, Plakobranchus ocellatus.</title>
        <authorList>
            <person name="Maeda T."/>
            <person name="Takahashi S."/>
            <person name="Yoshida T."/>
            <person name="Shimamura S."/>
            <person name="Takaki Y."/>
            <person name="Nagai Y."/>
            <person name="Toyoda A."/>
            <person name="Suzuki Y."/>
            <person name="Arimoto A."/>
            <person name="Ishii H."/>
            <person name="Satoh N."/>
            <person name="Nishiyama T."/>
            <person name="Hasebe M."/>
            <person name="Maruyama T."/>
            <person name="Minagawa J."/>
            <person name="Obokata J."/>
            <person name="Shigenobu S."/>
        </authorList>
    </citation>
    <scope>NUCLEOTIDE SEQUENCE [LARGE SCALE GENOMIC DNA]</scope>
</reference>
<evidence type="ECO:0000313" key="3">
    <source>
        <dbReference type="EMBL" id="GFO46835.1"/>
    </source>
</evidence>
<comment type="similarity">
    <text evidence="1">Belongs to the arylamine N-acetyltransferase family.</text>
</comment>
<sequence length="236" mass="26838">MPQDMFTPDEALSFVTEKLGVKSAQARMTSDRKNLLDEVVTAVQTELPFSNINLLRVSTESRCRPSLEEIKADIISGVGGLCYNLNVATFFLLKALGYDSVLVHGTCTSSVIFPNNHINVLVSNVEKLGDKFLVETAFGFPTFRAINLNFEKESPVFRDSFLEYKYMKHEGQILRMHRQGDLAPRSNLPEGVLFVLDGWRRFYFCDTSGTTNIEEFYADFDEVRLMQSNFFQLILT</sequence>
<name>A0AAV4DS61_9GAST</name>
<dbReference type="SUPFAM" id="SSF54001">
    <property type="entry name" value="Cysteine proteinases"/>
    <property type="match status" value="1"/>
</dbReference>
<dbReference type="EC" id="2.3.1.5" evidence="2"/>
<evidence type="ECO:0000256" key="2">
    <source>
        <dbReference type="ARBA" id="ARBA00012701"/>
    </source>
</evidence>
<evidence type="ECO:0000313" key="4">
    <source>
        <dbReference type="Proteomes" id="UP000735302"/>
    </source>
</evidence>